<keyword evidence="7" id="KW-1185">Reference proteome</keyword>
<protein>
    <recommendedName>
        <fullName evidence="5">Flagellar protein FliT</fullName>
    </recommendedName>
</protein>
<dbReference type="Pfam" id="PF05400">
    <property type="entry name" value="FliT"/>
    <property type="match status" value="1"/>
</dbReference>
<evidence type="ECO:0000256" key="5">
    <source>
        <dbReference type="ARBA" id="ARBA00093797"/>
    </source>
</evidence>
<dbReference type="GeneID" id="89684458"/>
<gene>
    <name evidence="6" type="primary">fliT</name>
    <name evidence="6" type="ORF">KIF53_18250</name>
</gene>
<evidence type="ECO:0000256" key="2">
    <source>
        <dbReference type="ARBA" id="ARBA00022490"/>
    </source>
</evidence>
<keyword evidence="2" id="KW-0963">Cytoplasm</keyword>
<evidence type="ECO:0000313" key="6">
    <source>
        <dbReference type="EMBL" id="MBW8289582.1"/>
    </source>
</evidence>
<sequence length="112" mass="12782">MEQQFAMSAEGLADLIDALEPLAAQTLEVARSHDRPRFVELYRSQEAYTQQLLKRLEAGESQQLSGAQRDTLRRVLGLRVQTQQQIASWAEQVKHELRALSQSSKLSRQYKA</sequence>
<dbReference type="Proteomes" id="UP000711178">
    <property type="component" value="Unassembled WGS sequence"/>
</dbReference>
<reference evidence="6 7" key="1">
    <citation type="submission" date="2021-05" db="EMBL/GenBank/DDBJ databases">
        <title>Draft Whole Genome Sequencing Of Biosensor Chromobacterium violaceum Strain CV026 Reveals A Regulatory RNA In Chromobacterium violaceum Phenotype Regulatory Network.</title>
        <authorList>
            <person name="Hong K.W."/>
            <person name="Chan K.G."/>
            <person name="Chang C.-Y."/>
        </authorList>
    </citation>
    <scope>NUCLEOTIDE SEQUENCE [LARGE SCALE GENOMIC DNA]</scope>
    <source>
        <strain evidence="6 7">ATCC 31532</strain>
    </source>
</reference>
<name>A0ABS7FHP4_9NEIS</name>
<proteinExistence type="predicted"/>
<dbReference type="EMBL" id="JAHDTB010000020">
    <property type="protein sequence ID" value="MBW8289582.1"/>
    <property type="molecule type" value="Genomic_DNA"/>
</dbReference>
<keyword evidence="6" id="KW-0969">Cilium</keyword>
<comment type="caution">
    <text evidence="6">The sequence shown here is derived from an EMBL/GenBank/DDBJ whole genome shotgun (WGS) entry which is preliminary data.</text>
</comment>
<evidence type="ECO:0000256" key="1">
    <source>
        <dbReference type="ARBA" id="ARBA00004514"/>
    </source>
</evidence>
<keyword evidence="4" id="KW-0143">Chaperone</keyword>
<dbReference type="RefSeq" id="WP_043579802.1">
    <property type="nucleotide sequence ID" value="NZ_CP142381.1"/>
</dbReference>
<evidence type="ECO:0000313" key="7">
    <source>
        <dbReference type="Proteomes" id="UP000711178"/>
    </source>
</evidence>
<keyword evidence="3" id="KW-1005">Bacterial flagellum biogenesis</keyword>
<keyword evidence="6" id="KW-0282">Flagellum</keyword>
<organism evidence="6 7">
    <name type="scientific">Chromobacterium subtsugae</name>
    <dbReference type="NCBI Taxonomy" id="251747"/>
    <lineage>
        <taxon>Bacteria</taxon>
        <taxon>Pseudomonadati</taxon>
        <taxon>Pseudomonadota</taxon>
        <taxon>Betaproteobacteria</taxon>
        <taxon>Neisseriales</taxon>
        <taxon>Chromobacteriaceae</taxon>
        <taxon>Chromobacterium</taxon>
    </lineage>
</organism>
<evidence type="ECO:0000256" key="4">
    <source>
        <dbReference type="ARBA" id="ARBA00023186"/>
    </source>
</evidence>
<accession>A0ABS7FHP4</accession>
<dbReference type="InterPro" id="IPR008622">
    <property type="entry name" value="FliT"/>
</dbReference>
<keyword evidence="6" id="KW-0966">Cell projection</keyword>
<comment type="subcellular location">
    <subcellularLocation>
        <location evidence="1">Cytoplasm</location>
        <location evidence="1">Cytosol</location>
    </subcellularLocation>
</comment>
<evidence type="ECO:0000256" key="3">
    <source>
        <dbReference type="ARBA" id="ARBA00022795"/>
    </source>
</evidence>